<dbReference type="PANTHER" id="PTHR12521">
    <property type="entry name" value="PROTEIN C6ORF130"/>
    <property type="match status" value="1"/>
</dbReference>
<gene>
    <name evidence="3" type="ORF">BJY14_006155</name>
</gene>
<sequence length="148" mass="16283">MIVERAGDLLQDDAQALVNPVNTVGVMGKGLALQFRRAHPENFEAYAKACAEKRVRPGEVFPVPVEAGRWILNFPTKRHWRSTSRLEDIEAGLDDLVRLSGELGLVTIAVPPLGCGHGGLPWPTVRSLINEKLGELDAEIRLYPPEPL</sequence>
<dbReference type="PANTHER" id="PTHR12521:SF0">
    <property type="entry name" value="ADP-RIBOSE GLYCOHYDROLASE OARD1"/>
    <property type="match status" value="1"/>
</dbReference>
<dbReference type="RefSeq" id="WP_179846779.1">
    <property type="nucleotide sequence ID" value="NZ_JACCBA010000001.1"/>
</dbReference>
<dbReference type="AlphaFoldDB" id="A0A7Y9EM15"/>
<feature type="domain" description="Macro" evidence="2">
    <location>
        <begin position="1"/>
        <end position="148"/>
    </location>
</feature>
<dbReference type="InterPro" id="IPR050892">
    <property type="entry name" value="ADP-ribose_metab_enzymes"/>
</dbReference>
<comment type="caution">
    <text evidence="3">The sequence shown here is derived from an EMBL/GenBank/DDBJ whole genome shotgun (WGS) entry which is preliminary data.</text>
</comment>
<protein>
    <submittedName>
        <fullName evidence="3">O-acetyl-ADP-ribose deacetylase (Regulator of RNase III)</fullName>
    </submittedName>
</protein>
<dbReference type="Gene3D" id="3.40.220.10">
    <property type="entry name" value="Leucine Aminopeptidase, subunit E, domain 1"/>
    <property type="match status" value="1"/>
</dbReference>
<evidence type="ECO:0000313" key="4">
    <source>
        <dbReference type="Proteomes" id="UP000529783"/>
    </source>
</evidence>
<evidence type="ECO:0000256" key="1">
    <source>
        <dbReference type="ARBA" id="ARBA00035885"/>
    </source>
</evidence>
<proteinExistence type="predicted"/>
<dbReference type="CDD" id="cd02901">
    <property type="entry name" value="Macro_Poa1p-like"/>
    <property type="match status" value="1"/>
</dbReference>
<dbReference type="InterPro" id="IPR043472">
    <property type="entry name" value="Macro_dom-like"/>
</dbReference>
<dbReference type="SMART" id="SM00506">
    <property type="entry name" value="A1pp"/>
    <property type="match status" value="1"/>
</dbReference>
<dbReference type="InterPro" id="IPR002589">
    <property type="entry name" value="Macro_dom"/>
</dbReference>
<dbReference type="EMBL" id="JACCBA010000001">
    <property type="protein sequence ID" value="NYD50172.1"/>
    <property type="molecule type" value="Genomic_DNA"/>
</dbReference>
<reference evidence="3 4" key="1">
    <citation type="submission" date="2020-07" db="EMBL/GenBank/DDBJ databases">
        <title>Sequencing the genomes of 1000 actinobacteria strains.</title>
        <authorList>
            <person name="Klenk H.-P."/>
        </authorList>
    </citation>
    <scope>NUCLEOTIDE SEQUENCE [LARGE SCALE GENOMIC DNA]</scope>
    <source>
        <strain evidence="3 4">DSM 40398</strain>
    </source>
</reference>
<dbReference type="Proteomes" id="UP000529783">
    <property type="component" value="Unassembled WGS sequence"/>
</dbReference>
<comment type="catalytic activity">
    <reaction evidence="1">
        <text>an N-(ADP-alpha-D-ribosyl)-thymidine in DNA + H2O = a thymidine in DNA + ADP-D-ribose</text>
        <dbReference type="Rhea" id="RHEA:71655"/>
        <dbReference type="Rhea" id="RHEA-COMP:13556"/>
        <dbReference type="Rhea" id="RHEA-COMP:18051"/>
        <dbReference type="ChEBI" id="CHEBI:15377"/>
        <dbReference type="ChEBI" id="CHEBI:57967"/>
        <dbReference type="ChEBI" id="CHEBI:137386"/>
        <dbReference type="ChEBI" id="CHEBI:191199"/>
    </reaction>
    <physiologicalReaction direction="left-to-right" evidence="1">
        <dbReference type="Rhea" id="RHEA:71656"/>
    </physiologicalReaction>
</comment>
<evidence type="ECO:0000259" key="2">
    <source>
        <dbReference type="PROSITE" id="PS51154"/>
    </source>
</evidence>
<evidence type="ECO:0000313" key="3">
    <source>
        <dbReference type="EMBL" id="NYD50172.1"/>
    </source>
</evidence>
<dbReference type="SUPFAM" id="SSF52949">
    <property type="entry name" value="Macro domain-like"/>
    <property type="match status" value="1"/>
</dbReference>
<name>A0A7Y9EM15_9ACTN</name>
<dbReference type="Pfam" id="PF01661">
    <property type="entry name" value="Macro"/>
    <property type="match status" value="1"/>
</dbReference>
<accession>A0A7Y9EM15</accession>
<dbReference type="GO" id="GO:0140291">
    <property type="term" value="P:peptidyl-glutamate ADP-deribosylation"/>
    <property type="evidence" value="ECO:0007669"/>
    <property type="project" value="TreeGrafter"/>
</dbReference>
<dbReference type="PROSITE" id="PS51154">
    <property type="entry name" value="MACRO"/>
    <property type="match status" value="1"/>
</dbReference>
<organism evidence="3 4">
    <name type="scientific">Actinomadura luteofluorescens</name>
    <dbReference type="NCBI Taxonomy" id="46163"/>
    <lineage>
        <taxon>Bacteria</taxon>
        <taxon>Bacillati</taxon>
        <taxon>Actinomycetota</taxon>
        <taxon>Actinomycetes</taxon>
        <taxon>Streptosporangiales</taxon>
        <taxon>Thermomonosporaceae</taxon>
        <taxon>Actinomadura</taxon>
    </lineage>
</organism>
<keyword evidence="4" id="KW-1185">Reference proteome</keyword>